<evidence type="ECO:0000313" key="2">
    <source>
        <dbReference type="EMBL" id="KAK9829805.1"/>
    </source>
</evidence>
<gene>
    <name evidence="2" type="ORF">WJX72_007995</name>
</gene>
<evidence type="ECO:0000313" key="3">
    <source>
        <dbReference type="Proteomes" id="UP001489004"/>
    </source>
</evidence>
<organism evidence="2 3">
    <name type="scientific">[Myrmecia] bisecta</name>
    <dbReference type="NCBI Taxonomy" id="41462"/>
    <lineage>
        <taxon>Eukaryota</taxon>
        <taxon>Viridiplantae</taxon>
        <taxon>Chlorophyta</taxon>
        <taxon>core chlorophytes</taxon>
        <taxon>Trebouxiophyceae</taxon>
        <taxon>Trebouxiales</taxon>
        <taxon>Trebouxiaceae</taxon>
        <taxon>Myrmecia</taxon>
    </lineage>
</organism>
<dbReference type="AlphaFoldDB" id="A0AAW1R8E3"/>
<comment type="caution">
    <text evidence="2">The sequence shown here is derived from an EMBL/GenBank/DDBJ whole genome shotgun (WGS) entry which is preliminary data.</text>
</comment>
<sequence length="126" mass="14276">MQIDPSQLTAGERVQLITVVLQAWQTFQKQGHHEHASRLHVAANKLSEAHNELVHQEDAGPAEGKVAASWHAVKLPLYYLVMAVLLPLGMGVLPFEAQKDVFWSFAHLMSKVLRTDIRYSQNRDWP</sequence>
<dbReference type="EMBL" id="JALJOR010000001">
    <property type="protein sequence ID" value="KAK9829805.1"/>
    <property type="molecule type" value="Genomic_DNA"/>
</dbReference>
<keyword evidence="3" id="KW-1185">Reference proteome</keyword>
<keyword evidence="1" id="KW-0812">Transmembrane</keyword>
<dbReference type="Proteomes" id="UP001489004">
    <property type="component" value="Unassembled WGS sequence"/>
</dbReference>
<feature type="transmembrane region" description="Helical" evidence="1">
    <location>
        <begin position="77"/>
        <end position="95"/>
    </location>
</feature>
<name>A0AAW1R8E3_9CHLO</name>
<protein>
    <submittedName>
        <fullName evidence="2">Uncharacterized protein</fullName>
    </submittedName>
</protein>
<keyword evidence="1" id="KW-0472">Membrane</keyword>
<proteinExistence type="predicted"/>
<reference evidence="2 3" key="1">
    <citation type="journal article" date="2024" name="Nat. Commun.">
        <title>Phylogenomics reveals the evolutionary origins of lichenization in chlorophyte algae.</title>
        <authorList>
            <person name="Puginier C."/>
            <person name="Libourel C."/>
            <person name="Otte J."/>
            <person name="Skaloud P."/>
            <person name="Haon M."/>
            <person name="Grisel S."/>
            <person name="Petersen M."/>
            <person name="Berrin J.G."/>
            <person name="Delaux P.M."/>
            <person name="Dal Grande F."/>
            <person name="Keller J."/>
        </authorList>
    </citation>
    <scope>NUCLEOTIDE SEQUENCE [LARGE SCALE GENOMIC DNA]</scope>
    <source>
        <strain evidence="2 3">SAG 2043</strain>
    </source>
</reference>
<evidence type="ECO:0000256" key="1">
    <source>
        <dbReference type="SAM" id="Phobius"/>
    </source>
</evidence>
<keyword evidence="1" id="KW-1133">Transmembrane helix</keyword>
<accession>A0AAW1R8E3</accession>